<reference evidence="1 2" key="1">
    <citation type="journal article" date="2011" name="Appl. Environ. Microbiol.">
        <title>Genome signatures of Escherichia coli O157:H7 isolates from the bovine host reservoir.</title>
        <authorList>
            <person name="Eppinger M."/>
            <person name="Mammel M.K."/>
            <person name="Leclerc J.E."/>
            <person name="Ravel J."/>
            <person name="Cebula T.A."/>
        </authorList>
    </citation>
    <scope>NUCLEOTIDE SEQUENCE [LARGE SCALE GENOMIC DNA]</scope>
    <source>
        <strain evidence="1 2">EC869</strain>
    </source>
</reference>
<name>A0A0H3PTR7_ECO5C</name>
<organism evidence="1 2">
    <name type="scientific">Escherichia coli O157:H7 (strain EC869)</name>
    <dbReference type="NCBI Taxonomy" id="478008"/>
    <lineage>
        <taxon>Bacteria</taxon>
        <taxon>Pseudomonadati</taxon>
        <taxon>Pseudomonadota</taxon>
        <taxon>Gammaproteobacteria</taxon>
        <taxon>Enterobacterales</taxon>
        <taxon>Enterobacteriaceae</taxon>
        <taxon>Escherichia</taxon>
    </lineage>
</organism>
<dbReference type="BioCyc" id="ECOL478008-HMP:G76-483448-MONOMER"/>
<sequence>MRTFFISHDADSRMANTRLAEQQQTSYLCSFMLFPQPA</sequence>
<gene>
    <name evidence="1" type="ORF">ECH7EC869_1917</name>
</gene>
<protein>
    <submittedName>
        <fullName evidence="1">Uncharacterized protein</fullName>
    </submittedName>
</protein>
<accession>A0A0H3PTR7</accession>
<dbReference type="EMBL" id="ABHU01000017">
    <property type="protein sequence ID" value="EDU89839.1"/>
    <property type="molecule type" value="Genomic_DNA"/>
</dbReference>
<comment type="caution">
    <text evidence="1">The sequence shown here is derived from an EMBL/GenBank/DDBJ whole genome shotgun (WGS) entry which is preliminary data.</text>
</comment>
<dbReference type="Proteomes" id="UP000004641">
    <property type="component" value="Unassembled WGS sequence"/>
</dbReference>
<evidence type="ECO:0000313" key="1">
    <source>
        <dbReference type="EMBL" id="EDU89839.1"/>
    </source>
</evidence>
<proteinExistence type="predicted"/>
<evidence type="ECO:0000313" key="2">
    <source>
        <dbReference type="Proteomes" id="UP000004641"/>
    </source>
</evidence>
<dbReference type="AlphaFoldDB" id="A0A0H3PTR7"/>